<dbReference type="Proteomes" id="UP000595046">
    <property type="component" value="Chromosome"/>
</dbReference>
<evidence type="ECO:0000313" key="1">
    <source>
        <dbReference type="EMBL" id="QPP10521.1"/>
    </source>
</evidence>
<keyword evidence="2" id="KW-1185">Reference proteome</keyword>
<dbReference type="AlphaFoldDB" id="A0A7T1TCM8"/>
<dbReference type="Pfam" id="PF04978">
    <property type="entry name" value="MST"/>
    <property type="match status" value="1"/>
</dbReference>
<organism evidence="1 2">
    <name type="scientific">Streptomyces bathyalis</name>
    <dbReference type="NCBI Taxonomy" id="2710756"/>
    <lineage>
        <taxon>Bacteria</taxon>
        <taxon>Bacillati</taxon>
        <taxon>Actinomycetota</taxon>
        <taxon>Actinomycetes</taxon>
        <taxon>Kitasatosporales</taxon>
        <taxon>Streptomycetaceae</taxon>
        <taxon>Streptomyces</taxon>
    </lineage>
</organism>
<dbReference type="RefSeq" id="WP_197354251.1">
    <property type="nucleotide sequence ID" value="NZ_CP048882.1"/>
</dbReference>
<proteinExistence type="predicted"/>
<protein>
    <submittedName>
        <fullName evidence="1">DinB family protein</fullName>
    </submittedName>
</protein>
<evidence type="ECO:0000313" key="2">
    <source>
        <dbReference type="Proteomes" id="UP000595046"/>
    </source>
</evidence>
<dbReference type="InterPro" id="IPR034660">
    <property type="entry name" value="DinB/YfiT-like"/>
</dbReference>
<reference evidence="2" key="1">
    <citation type="submission" date="2020-02" db="EMBL/GenBank/DDBJ databases">
        <title>Streptomyces sp. ASO4wet.</title>
        <authorList>
            <person name="Risdian C."/>
            <person name="Landwehr W."/>
            <person name="Schupp P."/>
            <person name="Wink J."/>
        </authorList>
    </citation>
    <scope>NUCLEOTIDE SEQUENCE [LARGE SCALE GENOMIC DNA]</scope>
    <source>
        <strain evidence="2">ASO4wet</strain>
    </source>
</reference>
<dbReference type="Gene3D" id="1.20.120.450">
    <property type="entry name" value="dinb family like domain"/>
    <property type="match status" value="1"/>
</dbReference>
<dbReference type="SUPFAM" id="SSF109854">
    <property type="entry name" value="DinB/YfiT-like putative metalloenzymes"/>
    <property type="match status" value="1"/>
</dbReference>
<dbReference type="EMBL" id="CP048882">
    <property type="protein sequence ID" value="QPP10521.1"/>
    <property type="molecule type" value="Genomic_DNA"/>
</dbReference>
<name>A0A7T1TCM8_9ACTN</name>
<gene>
    <name evidence="1" type="ORF">G4Z16_08300</name>
</gene>
<accession>A0A7T1TCM8</accession>
<dbReference type="InterPro" id="IPR007061">
    <property type="entry name" value="MST-like"/>
</dbReference>
<dbReference type="KEGG" id="sbat:G4Z16_08300"/>
<sequence length="159" mass="18000">MTGGERETLRAFLEFHRETLAMKCEGLSDDQLRIASSPPSTLSLLGLVRHMAEVERAWFRRTINGEDIPLVWSDDGDFQVAYDASRSTRAEAFDAWQAEVEHARRIEKEAASLDVTGHQVRWGKDVSLRLVMLHLIHEYARHNGHADFLREAIDGTTGA</sequence>